<feature type="transmembrane region" description="Helical" evidence="16">
    <location>
        <begin position="100"/>
        <end position="119"/>
    </location>
</feature>
<evidence type="ECO:0000256" key="3">
    <source>
        <dbReference type="ARBA" id="ARBA00010441"/>
    </source>
</evidence>
<evidence type="ECO:0000256" key="4">
    <source>
        <dbReference type="ARBA" id="ARBA00013174"/>
    </source>
</evidence>
<reference evidence="17 18" key="1">
    <citation type="journal article" date="2009" name="Stand. Genomic Sci.">
        <title>Complete genome sequence of Thermanaerovibrio acidaminovorans type strain (Su883).</title>
        <authorList>
            <person name="Chovatia M."/>
            <person name="Sikorski J."/>
            <person name="Schroder M."/>
            <person name="Lapidus A."/>
            <person name="Nolan M."/>
            <person name="Tice H."/>
            <person name="Glavina Del Rio T."/>
            <person name="Copeland A."/>
            <person name="Cheng J.F."/>
            <person name="Lucas S."/>
            <person name="Chen F."/>
            <person name="Bruce D."/>
            <person name="Goodwin L."/>
            <person name="Pitluck S."/>
            <person name="Ivanova N."/>
            <person name="Mavromatis K."/>
            <person name="Ovchinnikova G."/>
            <person name="Pati A."/>
            <person name="Chen A."/>
            <person name="Palaniappan K."/>
            <person name="Land M."/>
            <person name="Hauser L."/>
            <person name="Chang Y.J."/>
            <person name="Jeffries C.D."/>
            <person name="Chain P."/>
            <person name="Saunders E."/>
            <person name="Detter J.C."/>
            <person name="Brettin T."/>
            <person name="Rohde M."/>
            <person name="Goker M."/>
            <person name="Spring S."/>
            <person name="Bristow J."/>
            <person name="Markowitz V."/>
            <person name="Hugenholtz P."/>
            <person name="Kyrpides N.C."/>
            <person name="Klenk H.P."/>
            <person name="Eisen J.A."/>
        </authorList>
    </citation>
    <scope>NUCLEOTIDE SEQUENCE [LARGE SCALE GENOMIC DNA]</scope>
    <source>
        <strain evidence="18">ATCC 49978 / DSM 6589 / Su883</strain>
    </source>
</reference>
<keyword evidence="11 16" id="KW-0472">Membrane</keyword>
<dbReference type="EC" id="2.7.8.8" evidence="4"/>
<dbReference type="GO" id="GO:0008654">
    <property type="term" value="P:phospholipid biosynthetic process"/>
    <property type="evidence" value="ECO:0007669"/>
    <property type="project" value="UniProtKB-KW"/>
</dbReference>
<dbReference type="eggNOG" id="COG1183">
    <property type="taxonomic scope" value="Bacteria"/>
</dbReference>
<evidence type="ECO:0000256" key="5">
    <source>
        <dbReference type="ARBA" id="ARBA00017171"/>
    </source>
</evidence>
<dbReference type="NCBIfam" id="TIGR00473">
    <property type="entry name" value="pssA"/>
    <property type="match status" value="1"/>
</dbReference>
<evidence type="ECO:0000256" key="9">
    <source>
        <dbReference type="ARBA" id="ARBA00022989"/>
    </source>
</evidence>
<comment type="similarity">
    <text evidence="3 15">Belongs to the CDP-alcohol phosphatidyltransferase class-I family.</text>
</comment>
<evidence type="ECO:0000256" key="1">
    <source>
        <dbReference type="ARBA" id="ARBA00000287"/>
    </source>
</evidence>
<evidence type="ECO:0000313" key="18">
    <source>
        <dbReference type="Proteomes" id="UP000002030"/>
    </source>
</evidence>
<evidence type="ECO:0000256" key="14">
    <source>
        <dbReference type="ARBA" id="ARBA00032361"/>
    </source>
</evidence>
<evidence type="ECO:0000256" key="6">
    <source>
        <dbReference type="ARBA" id="ARBA00022516"/>
    </source>
</evidence>
<sequence length="242" mass="26097">MRRRFKRDLPFRKIVPNMITSGSVLCGFLALALCYYDRFLPAAWLVGVAVIFDYMDGRVARMLGGSSDFGVELDSLADALSFGAVPAFMTYSAYVGLEGGLIGALSGAFFTLCGVLRLARFNVTHVVGPFQGLPIPAAGLTLVSFVMGGIYIPWWAASALMAVLGGLMVSRVPYGNLKKVHRGDLNRLRATALLVTLGVVSVVLKERAPVVLCFTYVLSGPVGLDWGRWLVKKESVEAEGKI</sequence>
<dbReference type="EnsemblBacteria" id="ACZ18511">
    <property type="protein sequence ID" value="ACZ18511"/>
    <property type="gene ID" value="Taci_0274"/>
</dbReference>
<dbReference type="PANTHER" id="PTHR14269">
    <property type="entry name" value="CDP-DIACYLGLYCEROL--GLYCEROL-3-PHOSPHATE 3-PHOSPHATIDYLTRANSFERASE-RELATED"/>
    <property type="match status" value="1"/>
</dbReference>
<dbReference type="AlphaFoldDB" id="D1B8A8"/>
<evidence type="ECO:0000313" key="17">
    <source>
        <dbReference type="EMBL" id="ACZ18511.1"/>
    </source>
</evidence>
<evidence type="ECO:0000256" key="8">
    <source>
        <dbReference type="ARBA" id="ARBA00022692"/>
    </source>
</evidence>
<dbReference type="PANTHER" id="PTHR14269:SF61">
    <property type="entry name" value="CDP-DIACYLGLYCEROL--SERINE O-PHOSPHATIDYLTRANSFERASE"/>
    <property type="match status" value="1"/>
</dbReference>
<dbReference type="PROSITE" id="PS00379">
    <property type="entry name" value="CDP_ALCOHOL_P_TRANSF"/>
    <property type="match status" value="1"/>
</dbReference>
<dbReference type="Gene3D" id="1.20.120.1760">
    <property type="match status" value="1"/>
</dbReference>
<keyword evidence="18" id="KW-1185">Reference proteome</keyword>
<keyword evidence="13" id="KW-1208">Phospholipid metabolism</keyword>
<keyword evidence="9 16" id="KW-1133">Transmembrane helix</keyword>
<feature type="transmembrane region" description="Helical" evidence="16">
    <location>
        <begin position="126"/>
        <end position="146"/>
    </location>
</feature>
<name>D1B8A8_THEAS</name>
<gene>
    <name evidence="17" type="ordered locus">Taci_0274</name>
</gene>
<dbReference type="InterPro" id="IPR050324">
    <property type="entry name" value="CDP-alcohol_PTase-I"/>
</dbReference>
<evidence type="ECO:0000256" key="2">
    <source>
        <dbReference type="ARBA" id="ARBA00004127"/>
    </source>
</evidence>
<dbReference type="STRING" id="525903.Taci_0274"/>
<evidence type="ECO:0000256" key="12">
    <source>
        <dbReference type="ARBA" id="ARBA00023209"/>
    </source>
</evidence>
<proteinExistence type="inferred from homology"/>
<accession>D1B8A8</accession>
<keyword evidence="8 16" id="KW-0812">Transmembrane</keyword>
<dbReference type="InterPro" id="IPR004533">
    <property type="entry name" value="CDP-diaglyc--ser_O-PTrfase"/>
</dbReference>
<dbReference type="HOGENOM" id="CLU_049944_2_0_0"/>
<protein>
    <recommendedName>
        <fullName evidence="5">CDP-diacylglycerol--serine O-phosphatidyltransferase</fullName>
        <ecNumber evidence="4">2.7.8.8</ecNumber>
    </recommendedName>
    <alternativeName>
        <fullName evidence="14">Phosphatidylserine synthase</fullName>
    </alternativeName>
</protein>
<dbReference type="Pfam" id="PF01066">
    <property type="entry name" value="CDP-OH_P_transf"/>
    <property type="match status" value="1"/>
</dbReference>
<keyword evidence="6" id="KW-0444">Lipid biosynthesis</keyword>
<feature type="transmembrane region" description="Helical" evidence="16">
    <location>
        <begin position="152"/>
        <end position="174"/>
    </location>
</feature>
<evidence type="ECO:0000256" key="10">
    <source>
        <dbReference type="ARBA" id="ARBA00023098"/>
    </source>
</evidence>
<dbReference type="GO" id="GO:0016020">
    <property type="term" value="C:membrane"/>
    <property type="evidence" value="ECO:0007669"/>
    <property type="project" value="InterPro"/>
</dbReference>
<dbReference type="GO" id="GO:0012505">
    <property type="term" value="C:endomembrane system"/>
    <property type="evidence" value="ECO:0007669"/>
    <property type="project" value="UniProtKB-SubCell"/>
</dbReference>
<dbReference type="Proteomes" id="UP000002030">
    <property type="component" value="Chromosome"/>
</dbReference>
<evidence type="ECO:0000256" key="13">
    <source>
        <dbReference type="ARBA" id="ARBA00023264"/>
    </source>
</evidence>
<dbReference type="GO" id="GO:0003882">
    <property type="term" value="F:CDP-diacylglycerol-serine O-phosphatidyltransferase activity"/>
    <property type="evidence" value="ECO:0007669"/>
    <property type="project" value="UniProtKB-EC"/>
</dbReference>
<comment type="catalytic activity">
    <reaction evidence="1">
        <text>a CDP-1,2-diacyl-sn-glycerol + L-serine = a 1,2-diacyl-sn-glycero-3-phospho-L-serine + CMP + H(+)</text>
        <dbReference type="Rhea" id="RHEA:16913"/>
        <dbReference type="ChEBI" id="CHEBI:15378"/>
        <dbReference type="ChEBI" id="CHEBI:33384"/>
        <dbReference type="ChEBI" id="CHEBI:57262"/>
        <dbReference type="ChEBI" id="CHEBI:58332"/>
        <dbReference type="ChEBI" id="CHEBI:60377"/>
        <dbReference type="EC" id="2.7.8.8"/>
    </reaction>
</comment>
<evidence type="ECO:0000256" key="15">
    <source>
        <dbReference type="RuleBase" id="RU003750"/>
    </source>
</evidence>
<evidence type="ECO:0000256" key="11">
    <source>
        <dbReference type="ARBA" id="ARBA00023136"/>
    </source>
</evidence>
<keyword evidence="10" id="KW-0443">Lipid metabolism</keyword>
<evidence type="ECO:0000256" key="7">
    <source>
        <dbReference type="ARBA" id="ARBA00022679"/>
    </source>
</evidence>
<dbReference type="KEGG" id="tai:Taci_0274"/>
<dbReference type="InterPro" id="IPR048254">
    <property type="entry name" value="CDP_ALCOHOL_P_TRANSF_CS"/>
</dbReference>
<dbReference type="OrthoDB" id="9777147at2"/>
<dbReference type="RefSeq" id="WP_012869027.1">
    <property type="nucleotide sequence ID" value="NC_013522.1"/>
</dbReference>
<keyword evidence="7 15" id="KW-0808">Transferase</keyword>
<comment type="subcellular location">
    <subcellularLocation>
        <location evidence="2">Endomembrane system</location>
        <topology evidence="2">Multi-pass membrane protein</topology>
    </subcellularLocation>
</comment>
<dbReference type="EMBL" id="CP001818">
    <property type="protein sequence ID" value="ACZ18511.1"/>
    <property type="molecule type" value="Genomic_DNA"/>
</dbReference>
<dbReference type="InterPro" id="IPR000462">
    <property type="entry name" value="CDP-OH_P_trans"/>
</dbReference>
<feature type="transmembrane region" description="Helical" evidence="16">
    <location>
        <begin position="14"/>
        <end position="33"/>
    </location>
</feature>
<evidence type="ECO:0000256" key="16">
    <source>
        <dbReference type="SAM" id="Phobius"/>
    </source>
</evidence>
<organism evidence="17 18">
    <name type="scientific">Thermanaerovibrio acidaminovorans (strain ATCC 49978 / DSM 6589 / Su883)</name>
    <name type="common">Selenomonas acidaminovorans</name>
    <dbReference type="NCBI Taxonomy" id="525903"/>
    <lineage>
        <taxon>Bacteria</taxon>
        <taxon>Thermotogati</taxon>
        <taxon>Synergistota</taxon>
        <taxon>Synergistia</taxon>
        <taxon>Synergistales</taxon>
        <taxon>Synergistaceae</taxon>
        <taxon>Thermanaerovibrio</taxon>
    </lineage>
</organism>
<dbReference type="InterPro" id="IPR043130">
    <property type="entry name" value="CDP-OH_PTrfase_TM_dom"/>
</dbReference>
<dbReference type="PATRIC" id="fig|525903.6.peg.279"/>
<keyword evidence="12" id="KW-0594">Phospholipid biosynthesis</keyword>